<evidence type="ECO:0000313" key="14">
    <source>
        <dbReference type="Proteomes" id="UP001153737"/>
    </source>
</evidence>
<dbReference type="Pfam" id="PF07993">
    <property type="entry name" value="NAD_binding_4"/>
    <property type="match status" value="1"/>
</dbReference>
<feature type="transmembrane region" description="Helical" evidence="10">
    <location>
        <begin position="350"/>
        <end position="373"/>
    </location>
</feature>
<evidence type="ECO:0000259" key="12">
    <source>
        <dbReference type="Pfam" id="PF07993"/>
    </source>
</evidence>
<dbReference type="Proteomes" id="UP001153737">
    <property type="component" value="Chromosome 8"/>
</dbReference>
<keyword evidence="4 10" id="KW-0812">Transmembrane</keyword>
<name>A0A9P0DSU4_PHACE</name>
<dbReference type="Gene3D" id="3.40.50.720">
    <property type="entry name" value="NAD(P)-binding Rossmann-like Domain"/>
    <property type="match status" value="1"/>
</dbReference>
<keyword evidence="8 10" id="KW-0472">Membrane</keyword>
<dbReference type="InterPro" id="IPR013120">
    <property type="entry name" value="FAR_NAD-bd"/>
</dbReference>
<proteinExistence type="inferred from homology"/>
<dbReference type="GO" id="GO:0035336">
    <property type="term" value="P:long-chain fatty-acyl-CoA metabolic process"/>
    <property type="evidence" value="ECO:0007669"/>
    <property type="project" value="TreeGrafter"/>
</dbReference>
<reference evidence="13" key="1">
    <citation type="submission" date="2022-01" db="EMBL/GenBank/DDBJ databases">
        <authorList>
            <person name="King R."/>
        </authorList>
    </citation>
    <scope>NUCLEOTIDE SEQUENCE</scope>
</reference>
<evidence type="ECO:0000256" key="2">
    <source>
        <dbReference type="ARBA" id="ARBA00005928"/>
    </source>
</evidence>
<evidence type="ECO:0000256" key="7">
    <source>
        <dbReference type="ARBA" id="ARBA00023098"/>
    </source>
</evidence>
<feature type="domain" description="Fatty acyl-CoA reductase C-terminal" evidence="11">
    <location>
        <begin position="357"/>
        <end position="446"/>
    </location>
</feature>
<dbReference type="CDD" id="cd09071">
    <property type="entry name" value="FAR_C"/>
    <property type="match status" value="1"/>
</dbReference>
<dbReference type="InterPro" id="IPR033640">
    <property type="entry name" value="FAR_C"/>
</dbReference>
<dbReference type="GO" id="GO:0016020">
    <property type="term" value="C:membrane"/>
    <property type="evidence" value="ECO:0007669"/>
    <property type="project" value="UniProtKB-SubCell"/>
</dbReference>
<evidence type="ECO:0000256" key="10">
    <source>
        <dbReference type="RuleBase" id="RU363097"/>
    </source>
</evidence>
<dbReference type="GO" id="GO:0005777">
    <property type="term" value="C:peroxisome"/>
    <property type="evidence" value="ECO:0007669"/>
    <property type="project" value="TreeGrafter"/>
</dbReference>
<reference evidence="13" key="2">
    <citation type="submission" date="2022-10" db="EMBL/GenBank/DDBJ databases">
        <authorList>
            <consortium name="ENA_rothamsted_submissions"/>
            <consortium name="culmorum"/>
            <person name="King R."/>
        </authorList>
    </citation>
    <scope>NUCLEOTIDE SEQUENCE</scope>
</reference>
<dbReference type="InterPro" id="IPR036291">
    <property type="entry name" value="NAD(P)-bd_dom_sf"/>
</dbReference>
<comment type="subcellular location">
    <subcellularLocation>
        <location evidence="1">Membrane</location>
        <topology evidence="1">Multi-pass membrane protein</topology>
    </subcellularLocation>
</comment>
<protein>
    <recommendedName>
        <fullName evidence="10">Fatty acyl-CoA reductase</fullName>
        <ecNumber evidence="10">1.2.1.84</ecNumber>
    </recommendedName>
</protein>
<comment type="similarity">
    <text evidence="2 10">Belongs to the fatty acyl-CoA reductase family.</text>
</comment>
<accession>A0A9P0DSU4</accession>
<dbReference type="EMBL" id="OU896714">
    <property type="protein sequence ID" value="CAH1179090.1"/>
    <property type="molecule type" value="Genomic_DNA"/>
</dbReference>
<keyword evidence="6 10" id="KW-1133">Transmembrane helix</keyword>
<keyword evidence="3 10" id="KW-0444">Lipid biosynthesis</keyword>
<dbReference type="GO" id="GO:0102965">
    <property type="term" value="F:alcohol-forming long-chain fatty acyl-CoA reductase activity"/>
    <property type="evidence" value="ECO:0007669"/>
    <property type="project" value="UniProtKB-EC"/>
</dbReference>
<sequence length="510" mass="58470">MRVVEYFSGKNIFITGGSGFLGKVLIEKLLRSCEGIGNIYVLLRSKKGKSIEERLTYIKRLPLFDKLRETNPDVFKKLIPINGDVMELKLGMSEKDRQLIIDKVHIVYHTAASVKFDDPLKYAIIVNVRGTRELVELASELKNLSLLVHVSTAYCNCDKMVVDEILYPAPADWRDAIRMAEEMDDAFINTFSEKYINPLPNTYTFAKALGEHVVTDMCKGKLPAAIVRPTVVISAVAEPLPGWIDNFNGPVGLLVAGGKGILRTVLGNEDCIQDFIPVDTVANALILTATAKNAKGNIDEVDIYHASKQDKTPLTTGEMMKMGTRLIWDSPFSEILWYPRFSMTKCWYNYYIQVILFHMLPAFFIDTLLRIFGRKPMLFSIQRKVYIANVVLEHFVNHTWTFIHTKAVGLLDLLEDDEKDIFGLQEKHENMDEQTCFEYFRNGKIFGACFILKEKFDFTRTESLKNLKRLWIIDIVAKTIFLSMLMWIVFIKIDILRVLYTSFEKYITNL</sequence>
<dbReference type="EC" id="1.2.1.84" evidence="10"/>
<dbReference type="FunFam" id="3.40.50.720:FF:000143">
    <property type="entry name" value="Fatty acyl-CoA reductase"/>
    <property type="match status" value="1"/>
</dbReference>
<evidence type="ECO:0000256" key="5">
    <source>
        <dbReference type="ARBA" id="ARBA00022857"/>
    </source>
</evidence>
<keyword evidence="10" id="KW-0560">Oxidoreductase</keyword>
<comment type="function">
    <text evidence="10">Catalyzes the reduction of fatty acyl-CoA to fatty alcohols.</text>
</comment>
<comment type="catalytic activity">
    <reaction evidence="9 10">
        <text>a long-chain fatty acyl-CoA + 2 NADPH + 2 H(+) = a long-chain primary fatty alcohol + 2 NADP(+) + CoA</text>
        <dbReference type="Rhea" id="RHEA:52716"/>
        <dbReference type="ChEBI" id="CHEBI:15378"/>
        <dbReference type="ChEBI" id="CHEBI:57287"/>
        <dbReference type="ChEBI" id="CHEBI:57783"/>
        <dbReference type="ChEBI" id="CHEBI:58349"/>
        <dbReference type="ChEBI" id="CHEBI:77396"/>
        <dbReference type="ChEBI" id="CHEBI:83139"/>
        <dbReference type="EC" id="1.2.1.84"/>
    </reaction>
</comment>
<dbReference type="GO" id="GO:0080019">
    <property type="term" value="F:alcohol-forming very long-chain fatty acyl-CoA reductase activity"/>
    <property type="evidence" value="ECO:0007669"/>
    <property type="project" value="InterPro"/>
</dbReference>
<keyword evidence="7 10" id="KW-0443">Lipid metabolism</keyword>
<dbReference type="PANTHER" id="PTHR11011">
    <property type="entry name" value="MALE STERILITY PROTEIN 2-RELATED"/>
    <property type="match status" value="1"/>
</dbReference>
<evidence type="ECO:0000256" key="4">
    <source>
        <dbReference type="ARBA" id="ARBA00022692"/>
    </source>
</evidence>
<dbReference type="OrthoDB" id="429813at2759"/>
<dbReference type="SUPFAM" id="SSF51735">
    <property type="entry name" value="NAD(P)-binding Rossmann-fold domains"/>
    <property type="match status" value="1"/>
</dbReference>
<evidence type="ECO:0000256" key="3">
    <source>
        <dbReference type="ARBA" id="ARBA00022516"/>
    </source>
</evidence>
<evidence type="ECO:0000256" key="6">
    <source>
        <dbReference type="ARBA" id="ARBA00022989"/>
    </source>
</evidence>
<organism evidence="13 14">
    <name type="scientific">Phaedon cochleariae</name>
    <name type="common">Mustard beetle</name>
    <dbReference type="NCBI Taxonomy" id="80249"/>
    <lineage>
        <taxon>Eukaryota</taxon>
        <taxon>Metazoa</taxon>
        <taxon>Ecdysozoa</taxon>
        <taxon>Arthropoda</taxon>
        <taxon>Hexapoda</taxon>
        <taxon>Insecta</taxon>
        <taxon>Pterygota</taxon>
        <taxon>Neoptera</taxon>
        <taxon>Endopterygota</taxon>
        <taxon>Coleoptera</taxon>
        <taxon>Polyphaga</taxon>
        <taxon>Cucujiformia</taxon>
        <taxon>Chrysomeloidea</taxon>
        <taxon>Chrysomelidae</taxon>
        <taxon>Chrysomelinae</taxon>
        <taxon>Chrysomelini</taxon>
        <taxon>Phaedon</taxon>
    </lineage>
</organism>
<dbReference type="Pfam" id="PF03015">
    <property type="entry name" value="Sterile"/>
    <property type="match status" value="1"/>
</dbReference>
<dbReference type="InterPro" id="IPR026055">
    <property type="entry name" value="FAR"/>
</dbReference>
<feature type="transmembrane region" description="Helical" evidence="10">
    <location>
        <begin position="470"/>
        <end position="490"/>
    </location>
</feature>
<keyword evidence="14" id="KW-1185">Reference proteome</keyword>
<keyword evidence="5 10" id="KW-0521">NADP</keyword>
<evidence type="ECO:0000259" key="11">
    <source>
        <dbReference type="Pfam" id="PF03015"/>
    </source>
</evidence>
<gene>
    <name evidence="13" type="ORF">PHAECO_LOCUS11760</name>
</gene>
<dbReference type="CDD" id="cd05236">
    <property type="entry name" value="FAR-N_SDR_e"/>
    <property type="match status" value="1"/>
</dbReference>
<dbReference type="AlphaFoldDB" id="A0A9P0DSU4"/>
<dbReference type="PANTHER" id="PTHR11011:SF24">
    <property type="entry name" value="FATTY ACYL-COA REDUCTASE"/>
    <property type="match status" value="1"/>
</dbReference>
<evidence type="ECO:0000313" key="13">
    <source>
        <dbReference type="EMBL" id="CAH1179090.1"/>
    </source>
</evidence>
<evidence type="ECO:0000256" key="9">
    <source>
        <dbReference type="ARBA" id="ARBA00052530"/>
    </source>
</evidence>
<evidence type="ECO:0000256" key="8">
    <source>
        <dbReference type="ARBA" id="ARBA00023136"/>
    </source>
</evidence>
<evidence type="ECO:0000256" key="1">
    <source>
        <dbReference type="ARBA" id="ARBA00004141"/>
    </source>
</evidence>
<feature type="domain" description="Thioester reductase (TE)" evidence="12">
    <location>
        <begin position="14"/>
        <end position="284"/>
    </location>
</feature>